<dbReference type="EMBL" id="JANJYI010000004">
    <property type="protein sequence ID" value="KAK2652646.1"/>
    <property type="molecule type" value="Genomic_DNA"/>
</dbReference>
<organism evidence="2 3">
    <name type="scientific">Dipteronia dyeriana</name>
    <dbReference type="NCBI Taxonomy" id="168575"/>
    <lineage>
        <taxon>Eukaryota</taxon>
        <taxon>Viridiplantae</taxon>
        <taxon>Streptophyta</taxon>
        <taxon>Embryophyta</taxon>
        <taxon>Tracheophyta</taxon>
        <taxon>Spermatophyta</taxon>
        <taxon>Magnoliopsida</taxon>
        <taxon>eudicotyledons</taxon>
        <taxon>Gunneridae</taxon>
        <taxon>Pentapetalae</taxon>
        <taxon>rosids</taxon>
        <taxon>malvids</taxon>
        <taxon>Sapindales</taxon>
        <taxon>Sapindaceae</taxon>
        <taxon>Hippocastanoideae</taxon>
        <taxon>Acereae</taxon>
        <taxon>Dipteronia</taxon>
    </lineage>
</organism>
<keyword evidence="3" id="KW-1185">Reference proteome</keyword>
<reference evidence="2" key="1">
    <citation type="journal article" date="2023" name="Plant J.">
        <title>Genome sequences and population genomics provide insights into the demographic history, inbreeding, and mutation load of two 'living fossil' tree species of Dipteronia.</title>
        <authorList>
            <person name="Feng Y."/>
            <person name="Comes H.P."/>
            <person name="Chen J."/>
            <person name="Zhu S."/>
            <person name="Lu R."/>
            <person name="Zhang X."/>
            <person name="Li P."/>
            <person name="Qiu J."/>
            <person name="Olsen K.M."/>
            <person name="Qiu Y."/>
        </authorList>
    </citation>
    <scope>NUCLEOTIDE SEQUENCE</scope>
    <source>
        <strain evidence="2">KIB01</strain>
    </source>
</reference>
<evidence type="ECO:0000313" key="2">
    <source>
        <dbReference type="EMBL" id="KAK2652646.1"/>
    </source>
</evidence>
<gene>
    <name evidence="2" type="ORF">Ddye_012502</name>
</gene>
<feature type="compositionally biased region" description="Basic and acidic residues" evidence="1">
    <location>
        <begin position="31"/>
        <end position="40"/>
    </location>
</feature>
<evidence type="ECO:0000256" key="1">
    <source>
        <dbReference type="SAM" id="MobiDB-lite"/>
    </source>
</evidence>
<dbReference type="AlphaFoldDB" id="A0AAE0CIQ9"/>
<name>A0AAE0CIQ9_9ROSI</name>
<comment type="caution">
    <text evidence="2">The sequence shown here is derived from an EMBL/GenBank/DDBJ whole genome shotgun (WGS) entry which is preliminary data.</text>
</comment>
<proteinExistence type="predicted"/>
<protein>
    <submittedName>
        <fullName evidence="2">Uncharacterized protein</fullName>
    </submittedName>
</protein>
<feature type="region of interest" description="Disordered" evidence="1">
    <location>
        <begin position="17"/>
        <end position="46"/>
    </location>
</feature>
<sequence>MTLHNYIKRHAQHNCHFEESKNYQDEETDEKMDTNEESHETNSPGTQEIEVLRNQITASLMGD</sequence>
<accession>A0AAE0CIQ9</accession>
<evidence type="ECO:0000313" key="3">
    <source>
        <dbReference type="Proteomes" id="UP001280121"/>
    </source>
</evidence>
<dbReference type="Proteomes" id="UP001280121">
    <property type="component" value="Unassembled WGS sequence"/>
</dbReference>